<evidence type="ECO:0000313" key="2">
    <source>
        <dbReference type="Proteomes" id="UP000637720"/>
    </source>
</evidence>
<proteinExistence type="predicted"/>
<comment type="caution">
    <text evidence="1">The sequence shown here is derived from an EMBL/GenBank/DDBJ whole genome shotgun (WGS) entry which is preliminary data.</text>
</comment>
<accession>A0A8J3FF73</accession>
<dbReference type="EMBL" id="BMOF01000036">
    <property type="protein sequence ID" value="GGK03481.1"/>
    <property type="molecule type" value="Genomic_DNA"/>
</dbReference>
<reference evidence="1" key="2">
    <citation type="submission" date="2020-09" db="EMBL/GenBank/DDBJ databases">
        <authorList>
            <person name="Sun Q."/>
            <person name="Ohkuma M."/>
        </authorList>
    </citation>
    <scope>NUCLEOTIDE SEQUENCE</scope>
    <source>
        <strain evidence="1">JCM 14719</strain>
    </source>
</reference>
<dbReference type="AlphaFoldDB" id="A0A8J3FF73"/>
<protein>
    <submittedName>
        <fullName evidence="1">Uncharacterized protein</fullName>
    </submittedName>
</protein>
<sequence length="299" mass="32315">MALRAFRFPRLRWRWALVCAALPALAFWMPVVERGTGEPLSPDPRQALTAFLQGWTAQLARADERFFPLSSASAVLVEPLAYPAHTYRVCLRPAPASPSADRVSGAAPVYAIVKQDDEAPFAVAVLEYGVGTRLPFDAPSAPQPTLPGTAATVYGGLESFLRLGQTLADPVTGEILPAPARFTPPEAPGYRLAVLEAARHEKRPVGDPLATVVASRKPGARPDAKAFDPRRPLPWTGYAASLYGDAVSAFYTVDGFHRWDGGTVFVALRDPWAEELVRFLPLPELNRLGGFYPGGAADR</sequence>
<name>A0A8J3FF73_9BACI</name>
<gene>
    <name evidence="1" type="ORF">GCM10007043_17050</name>
</gene>
<evidence type="ECO:0000313" key="1">
    <source>
        <dbReference type="EMBL" id="GGK03481.1"/>
    </source>
</evidence>
<organism evidence="1 2">
    <name type="scientific">Calditerricola satsumensis</name>
    <dbReference type="NCBI Taxonomy" id="373054"/>
    <lineage>
        <taxon>Bacteria</taxon>
        <taxon>Bacillati</taxon>
        <taxon>Bacillota</taxon>
        <taxon>Bacilli</taxon>
        <taxon>Bacillales</taxon>
        <taxon>Bacillaceae</taxon>
        <taxon>Calditerricola</taxon>
    </lineage>
</organism>
<dbReference type="Proteomes" id="UP000637720">
    <property type="component" value="Unassembled WGS sequence"/>
</dbReference>
<reference evidence="1" key="1">
    <citation type="journal article" date="2014" name="Int. J. Syst. Evol. Microbiol.">
        <title>Complete genome sequence of Corynebacterium casei LMG S-19264T (=DSM 44701T), isolated from a smear-ripened cheese.</title>
        <authorList>
            <consortium name="US DOE Joint Genome Institute (JGI-PGF)"/>
            <person name="Walter F."/>
            <person name="Albersmeier A."/>
            <person name="Kalinowski J."/>
            <person name="Ruckert C."/>
        </authorList>
    </citation>
    <scope>NUCLEOTIDE SEQUENCE</scope>
    <source>
        <strain evidence="1">JCM 14719</strain>
    </source>
</reference>
<keyword evidence="2" id="KW-1185">Reference proteome</keyword>